<gene>
    <name evidence="3" type="ORF">E2R65_17795</name>
    <name evidence="2" type="ORF">GGR35_003489</name>
</gene>
<dbReference type="Gene3D" id="2.40.128.410">
    <property type="match status" value="1"/>
</dbReference>
<evidence type="ECO:0000313" key="3">
    <source>
        <dbReference type="EMBL" id="TEW64202.1"/>
    </source>
</evidence>
<comment type="caution">
    <text evidence="3">The sequence shown here is derived from an EMBL/GenBank/DDBJ whole genome shotgun (WGS) entry which is preliminary data.</text>
</comment>
<dbReference type="EMBL" id="JACIEG010000007">
    <property type="protein sequence ID" value="MBB3970863.1"/>
    <property type="molecule type" value="Genomic_DNA"/>
</dbReference>
<dbReference type="AlphaFoldDB" id="A0A4Y8A752"/>
<name>A0A4Y8A752_9SPHI</name>
<keyword evidence="5" id="KW-1185">Reference proteome</keyword>
<keyword evidence="1" id="KW-0732">Signal</keyword>
<protein>
    <submittedName>
        <fullName evidence="3">DUF4251 domain-containing protein</fullName>
    </submittedName>
</protein>
<accession>A0A4Y8A752</accession>
<dbReference type="InterPro" id="IPR025347">
    <property type="entry name" value="DUF4251"/>
</dbReference>
<dbReference type="OrthoDB" id="1097715at2"/>
<evidence type="ECO:0000313" key="4">
    <source>
        <dbReference type="Proteomes" id="UP000297248"/>
    </source>
</evidence>
<evidence type="ECO:0000313" key="2">
    <source>
        <dbReference type="EMBL" id="MBB3970863.1"/>
    </source>
</evidence>
<reference evidence="3" key="2">
    <citation type="submission" date="2019-03" db="EMBL/GenBank/DDBJ databases">
        <authorList>
            <person name="Yan Y.-Q."/>
            <person name="Du Z.-J."/>
        </authorList>
    </citation>
    <scope>NUCLEOTIDE SEQUENCE</scope>
    <source>
        <strain evidence="3">PP-F2FG21</strain>
    </source>
</reference>
<evidence type="ECO:0000313" key="5">
    <source>
        <dbReference type="Proteomes" id="UP000583101"/>
    </source>
</evidence>
<dbReference type="EMBL" id="SNQG01000007">
    <property type="protein sequence ID" value="TEW64202.1"/>
    <property type="molecule type" value="Genomic_DNA"/>
</dbReference>
<feature type="signal peptide" evidence="1">
    <location>
        <begin position="1"/>
        <end position="23"/>
    </location>
</feature>
<evidence type="ECO:0000256" key="1">
    <source>
        <dbReference type="SAM" id="SignalP"/>
    </source>
</evidence>
<proteinExistence type="predicted"/>
<dbReference type="Pfam" id="PF14059">
    <property type="entry name" value="DUF4251"/>
    <property type="match status" value="1"/>
</dbReference>
<dbReference type="Proteomes" id="UP000297248">
    <property type="component" value="Unassembled WGS sequence"/>
</dbReference>
<dbReference type="RefSeq" id="WP_134337844.1">
    <property type="nucleotide sequence ID" value="NZ_BMCZ01000002.1"/>
</dbReference>
<reference evidence="3 4" key="1">
    <citation type="journal article" date="2016" name="Int. J. Syst. Evol. Microbiol.">
        <title>Proposal of Mucilaginibacter phyllosphaerae sp. nov. isolated from the phyllosphere of Galium album.</title>
        <authorList>
            <person name="Aydogan E.L."/>
            <person name="Busse H.J."/>
            <person name="Moser G."/>
            <person name="Muller C."/>
            <person name="Kampfer P."/>
            <person name="Glaeser S.P."/>
        </authorList>
    </citation>
    <scope>NUCLEOTIDE SEQUENCE [LARGE SCALE GENOMIC DNA]</scope>
    <source>
        <strain evidence="3 4">PP-F2FG21</strain>
    </source>
</reference>
<organism evidence="3 4">
    <name type="scientific">Mucilaginibacter phyllosphaerae</name>
    <dbReference type="NCBI Taxonomy" id="1812349"/>
    <lineage>
        <taxon>Bacteria</taxon>
        <taxon>Pseudomonadati</taxon>
        <taxon>Bacteroidota</taxon>
        <taxon>Sphingobacteriia</taxon>
        <taxon>Sphingobacteriales</taxon>
        <taxon>Sphingobacteriaceae</taxon>
        <taxon>Mucilaginibacter</taxon>
    </lineage>
</organism>
<reference evidence="2 5" key="3">
    <citation type="submission" date="2020-08" db="EMBL/GenBank/DDBJ databases">
        <title>Genomic Encyclopedia of Type Strains, Phase IV (KMG-IV): sequencing the most valuable type-strain genomes for metagenomic binning, comparative biology and taxonomic classification.</title>
        <authorList>
            <person name="Goeker M."/>
        </authorList>
    </citation>
    <scope>NUCLEOTIDE SEQUENCE [LARGE SCALE GENOMIC DNA]</scope>
    <source>
        <strain evidence="2 5">DSM 100995</strain>
    </source>
</reference>
<dbReference type="Proteomes" id="UP000583101">
    <property type="component" value="Unassembled WGS sequence"/>
</dbReference>
<sequence>MKRLLNILLVLCITNWGLNPAYAQNKKSDKKAAQAAALKQLVESKKFTFQANFIYPSQGNFTYPTFNGQPLNGQRYLTPGYDLRITQDSLVSYLPFIGVAYSASGYNSPNDDGIKFTSTDFTYTYQAKKNGMFYVLIKPKGVRNANQIGIDISPGGSADLTVLSNNRERMRFSGIIKEIN</sequence>
<feature type="chain" id="PRO_5044616283" evidence="1">
    <location>
        <begin position="24"/>
        <end position="180"/>
    </location>
</feature>